<evidence type="ECO:0000259" key="1">
    <source>
        <dbReference type="Pfam" id="PF01425"/>
    </source>
</evidence>
<organism evidence="2 3">
    <name type="scientific">Pararhizobium mangrovi</name>
    <dbReference type="NCBI Taxonomy" id="2590452"/>
    <lineage>
        <taxon>Bacteria</taxon>
        <taxon>Pseudomonadati</taxon>
        <taxon>Pseudomonadota</taxon>
        <taxon>Alphaproteobacteria</taxon>
        <taxon>Hyphomicrobiales</taxon>
        <taxon>Rhizobiaceae</taxon>
        <taxon>Rhizobium/Agrobacterium group</taxon>
        <taxon>Pararhizobium</taxon>
    </lineage>
</organism>
<sequence>MHDRSPLRRGEGGRIRFRAVDHASAMIARVEALDAERAAAIFTRFDAARIVAAAETVDRDAALVRAPLAGLTVAIKDLFDEAGETTTAGSIVLAGKSAASEDSTAVSRLKRAGAIAFGRTNLSEFAYSGVGLNPHYGTPGNGFDPSRIPGGSTSGGAVAVALKLADAALGSDTGGSVRIPAALNGLAGFKPTQAAVPLDGTFPLSPSCDSIGPLAPSVADCAALHAVLSQSEPDGPARTDLSGTRFAVLRTTVTDDLDTAVAADFAHALSALEAAGAELVDFEAEEVHEAGRSSRAIVSSDAMDVHQARLDTLAEHGDPRVLRRILGARDFSADERREAHERRAHAIASFAAGLCEYDGLLAPTVPTVAPTIAACEADFDRTNALMLRNPSIFNFLDCCAASVPMHEPGALPTGLMIAGTAGADWSILAIAAAAERALATMLA</sequence>
<dbReference type="PANTHER" id="PTHR11895:SF176">
    <property type="entry name" value="AMIDASE AMID-RELATED"/>
    <property type="match status" value="1"/>
</dbReference>
<dbReference type="SUPFAM" id="SSF75304">
    <property type="entry name" value="Amidase signature (AS) enzymes"/>
    <property type="match status" value="1"/>
</dbReference>
<dbReference type="OrthoDB" id="9811471at2"/>
<evidence type="ECO:0000313" key="3">
    <source>
        <dbReference type="Proteomes" id="UP000320314"/>
    </source>
</evidence>
<gene>
    <name evidence="2" type="ORF">FJU11_00795</name>
</gene>
<dbReference type="EMBL" id="VHLH01000001">
    <property type="protein sequence ID" value="TPW32796.1"/>
    <property type="molecule type" value="Genomic_DNA"/>
</dbReference>
<name>A0A506UHK6_9HYPH</name>
<dbReference type="Pfam" id="PF01425">
    <property type="entry name" value="Amidase"/>
    <property type="match status" value="1"/>
</dbReference>
<dbReference type="InterPro" id="IPR023631">
    <property type="entry name" value="Amidase_dom"/>
</dbReference>
<reference evidence="2 3" key="1">
    <citation type="submission" date="2019-06" db="EMBL/GenBank/DDBJ databases">
        <authorList>
            <person name="Li M."/>
        </authorList>
    </citation>
    <scope>NUCLEOTIDE SEQUENCE [LARGE SCALE GENOMIC DNA]</scope>
    <source>
        <strain evidence="2 3">BGMRC6574</strain>
    </source>
</reference>
<comment type="caution">
    <text evidence="2">The sequence shown here is derived from an EMBL/GenBank/DDBJ whole genome shotgun (WGS) entry which is preliminary data.</text>
</comment>
<dbReference type="InterPro" id="IPR000120">
    <property type="entry name" value="Amidase"/>
</dbReference>
<dbReference type="InterPro" id="IPR036928">
    <property type="entry name" value="AS_sf"/>
</dbReference>
<feature type="domain" description="Amidase" evidence="1">
    <location>
        <begin position="24"/>
        <end position="427"/>
    </location>
</feature>
<keyword evidence="3" id="KW-1185">Reference proteome</keyword>
<dbReference type="AlphaFoldDB" id="A0A506UHK6"/>
<dbReference type="Proteomes" id="UP000320314">
    <property type="component" value="Unassembled WGS sequence"/>
</dbReference>
<proteinExistence type="predicted"/>
<dbReference type="PANTHER" id="PTHR11895">
    <property type="entry name" value="TRANSAMIDASE"/>
    <property type="match status" value="1"/>
</dbReference>
<dbReference type="GO" id="GO:0003824">
    <property type="term" value="F:catalytic activity"/>
    <property type="evidence" value="ECO:0007669"/>
    <property type="project" value="InterPro"/>
</dbReference>
<dbReference type="Gene3D" id="3.90.1300.10">
    <property type="entry name" value="Amidase signature (AS) domain"/>
    <property type="match status" value="1"/>
</dbReference>
<evidence type="ECO:0000313" key="2">
    <source>
        <dbReference type="EMBL" id="TPW32796.1"/>
    </source>
</evidence>
<protein>
    <submittedName>
        <fullName evidence="2">Amidase</fullName>
    </submittedName>
</protein>
<dbReference type="NCBIfam" id="NF005460">
    <property type="entry name" value="PRK07056.1"/>
    <property type="match status" value="1"/>
</dbReference>
<accession>A0A506UHK6</accession>
<dbReference type="RefSeq" id="WP_141165099.1">
    <property type="nucleotide sequence ID" value="NZ_VHLH01000001.1"/>
</dbReference>